<evidence type="ECO:0000313" key="18">
    <source>
        <dbReference type="Proteomes" id="UP000054630"/>
    </source>
</evidence>
<sequence length="780" mass="86707">MTAFEEMGVLSEIAKAVDEMEWVLPTDVQSEAIPAILGGGDVLMAAETGSGKTGAFCLPILQIVWEALKDATSGKMAKSALQHKPEAKSWILNVYDRGDAIAISPDGLLCQSRDEVKWHGTRATKGVTGKGLTGKYYYEIQITDEGLCRVGFSTIDAALDLGTDAYGFGYGGTGKKSHLKQFDNYGEAFGLNDVIGCFINLDDREVKFSRNGKIFPVAFSIPKKLDNSAFFPAIVLKNAEVKFNFGSEPFKYPPSGGYISIREASDDCTVDSKFLRGYVKVDTKPKPNAPLCIIIEPSRELAEQTDKQMEKFKKYLDNPKIRNLAVVGGVGANEQIVHLKSGVEIVTGTPGRIEEFISTGQLSLSQIRFFVLDEADGLLQQGYGRFINKLYSEMPKFTVDGKRLQIIVCSATLHNMDVKNLADKIMHFPQWIDLKGQDSVPETVHHVVALVNPVQDLKWITSKARIKTDNIHLNDDVRPGTKSPETLSEGVKLLKGVYILEAIKKNDISQCFIFCRTKLDCDNLEKWLTSVGKYSCVCLHSDRSPAERKNNLQLFKDNKVQFLICTDVAARGIDIRGIPFVINYTLPDDKANYLHRIGRVGRAERMGLAISLVSTVPEKVWYHTCPSRGKSCKNTNLVENGGCAIWYNEMQLLGEIEEHLGVTITQIDIFYKVPVDEFDGKVVYGHKKQLTASNYESHANELLTTYVVMTMNTNRQRNGCIVSSFAKFSGVGFTPGFALRAEWRRLPFDLADRSTCGWALVEAGLCLWPLRVDAKRDLFA</sequence>
<dbReference type="Gene3D" id="3.40.50.300">
    <property type="entry name" value="P-loop containing nucleotide triphosphate hydrolases"/>
    <property type="match status" value="2"/>
</dbReference>
<proteinExistence type="inferred from homology"/>
<feature type="domain" description="DEAD-box RNA helicase Q" evidence="16">
    <location>
        <begin position="2"/>
        <end position="30"/>
    </location>
</feature>
<dbReference type="InterPro" id="IPR011545">
    <property type="entry name" value="DEAD/DEAH_box_helicase_dom"/>
</dbReference>
<evidence type="ECO:0000256" key="4">
    <source>
        <dbReference type="ARBA" id="ARBA00022801"/>
    </source>
</evidence>
<evidence type="ECO:0000256" key="7">
    <source>
        <dbReference type="ARBA" id="ARBA00022840"/>
    </source>
</evidence>
<evidence type="ECO:0000313" key="17">
    <source>
        <dbReference type="EMBL" id="KRX23869.1"/>
    </source>
</evidence>
<comment type="function">
    <text evidence="12">RNA helicase.</text>
</comment>
<dbReference type="Gene3D" id="2.60.120.920">
    <property type="match status" value="1"/>
</dbReference>
<keyword evidence="5 12" id="KW-0347">Helicase</keyword>
<dbReference type="PROSITE" id="PS51194">
    <property type="entry name" value="HELICASE_CTER"/>
    <property type="match status" value="1"/>
</dbReference>
<dbReference type="FunFam" id="3.40.50.300:FF:000652">
    <property type="entry name" value="ATP-dependent RNA helicase DDX1"/>
    <property type="match status" value="1"/>
</dbReference>
<dbReference type="SUPFAM" id="SSF49899">
    <property type="entry name" value="Concanavalin A-like lectins/glucanases"/>
    <property type="match status" value="1"/>
</dbReference>
<keyword evidence="18" id="KW-1185">Reference proteome</keyword>
<comment type="caution">
    <text evidence="17">The sequence shown here is derived from an EMBL/GenBank/DDBJ whole genome shotgun (WGS) entry which is preliminary data.</text>
</comment>
<dbReference type="PANTHER" id="PTHR24031">
    <property type="entry name" value="RNA HELICASE"/>
    <property type="match status" value="1"/>
</dbReference>
<dbReference type="GO" id="GO:0003723">
    <property type="term" value="F:RNA binding"/>
    <property type="evidence" value="ECO:0007669"/>
    <property type="project" value="UniProtKB-UniRule"/>
</dbReference>
<comment type="catalytic activity">
    <reaction evidence="9 12">
        <text>ATP + H2O = ADP + phosphate + H(+)</text>
        <dbReference type="Rhea" id="RHEA:13065"/>
        <dbReference type="ChEBI" id="CHEBI:15377"/>
        <dbReference type="ChEBI" id="CHEBI:15378"/>
        <dbReference type="ChEBI" id="CHEBI:30616"/>
        <dbReference type="ChEBI" id="CHEBI:43474"/>
        <dbReference type="ChEBI" id="CHEBI:456216"/>
        <dbReference type="EC" id="3.6.4.13"/>
    </reaction>
</comment>
<dbReference type="FunFam" id="3.40.50.300:FF:000716">
    <property type="entry name" value="ATP-dependent RNA helicase DDX1"/>
    <property type="match status" value="1"/>
</dbReference>
<dbReference type="Pfam" id="PF00622">
    <property type="entry name" value="SPRY"/>
    <property type="match status" value="1"/>
</dbReference>
<comment type="similarity">
    <text evidence="1">Belongs to the DEAD box helicase family. DDX1 subfamily.</text>
</comment>
<evidence type="ECO:0000259" key="14">
    <source>
        <dbReference type="PROSITE" id="PS51192"/>
    </source>
</evidence>
<protein>
    <recommendedName>
        <fullName evidence="12">ATP-dependent RNA helicase</fullName>
        <ecNumber evidence="12">3.6.4.13</ecNumber>
    </recommendedName>
</protein>
<gene>
    <name evidence="17" type="primary">DDX1</name>
    <name evidence="17" type="ORF">T07_2110</name>
</gene>
<dbReference type="Pfam" id="PF00271">
    <property type="entry name" value="Helicase_C"/>
    <property type="match status" value="1"/>
</dbReference>
<dbReference type="InterPro" id="IPR013320">
    <property type="entry name" value="ConA-like_dom_sf"/>
</dbReference>
<dbReference type="CDD" id="cd18787">
    <property type="entry name" value="SF2_C_DEAD"/>
    <property type="match status" value="1"/>
</dbReference>
<dbReference type="OrthoDB" id="1735at2759"/>
<dbReference type="PROSITE" id="PS51195">
    <property type="entry name" value="Q_MOTIF"/>
    <property type="match status" value="1"/>
</dbReference>
<reference evidence="17 18" key="1">
    <citation type="submission" date="2015-01" db="EMBL/GenBank/DDBJ databases">
        <title>Evolution of Trichinella species and genotypes.</title>
        <authorList>
            <person name="Korhonen P.K."/>
            <person name="Edoardo P."/>
            <person name="Giuseppe L.R."/>
            <person name="Gasser R.B."/>
        </authorList>
    </citation>
    <scope>NUCLEOTIDE SEQUENCE [LARGE SCALE GENOMIC DNA]</scope>
    <source>
        <strain evidence="17">ISS37</strain>
    </source>
</reference>
<dbReference type="SUPFAM" id="SSF52540">
    <property type="entry name" value="P-loop containing nucleoside triphosphate hydrolases"/>
    <property type="match status" value="2"/>
</dbReference>
<evidence type="ECO:0000256" key="11">
    <source>
        <dbReference type="PROSITE-ProRule" id="PRU00552"/>
    </source>
</evidence>
<accession>A0A0V0SAZ1</accession>
<keyword evidence="8 12" id="KW-0694">RNA-binding</keyword>
<evidence type="ECO:0000256" key="8">
    <source>
        <dbReference type="ARBA" id="ARBA00022884"/>
    </source>
</evidence>
<evidence type="ECO:0000256" key="5">
    <source>
        <dbReference type="ARBA" id="ARBA00022806"/>
    </source>
</evidence>
<dbReference type="SMART" id="SM00449">
    <property type="entry name" value="SPRY"/>
    <property type="match status" value="1"/>
</dbReference>
<keyword evidence="4 12" id="KW-0378">Hydrolase</keyword>
<feature type="domain" description="Helicase ATP-binding" evidence="14">
    <location>
        <begin position="286"/>
        <end position="431"/>
    </location>
</feature>
<dbReference type="PROSITE" id="PS51192">
    <property type="entry name" value="HELICASE_ATP_BIND_1"/>
    <property type="match status" value="1"/>
</dbReference>
<dbReference type="InterPro" id="IPR014001">
    <property type="entry name" value="Helicase_ATP-bd"/>
</dbReference>
<evidence type="ECO:0000259" key="13">
    <source>
        <dbReference type="PROSITE" id="PS50188"/>
    </source>
</evidence>
<evidence type="ECO:0000256" key="1">
    <source>
        <dbReference type="ARBA" id="ARBA00008765"/>
    </source>
</evidence>
<name>A0A0V0SAZ1_9BILA</name>
<dbReference type="GO" id="GO:0003724">
    <property type="term" value="F:RNA helicase activity"/>
    <property type="evidence" value="ECO:0007669"/>
    <property type="project" value="UniProtKB-EC"/>
</dbReference>
<evidence type="ECO:0000259" key="16">
    <source>
        <dbReference type="PROSITE" id="PS51195"/>
    </source>
</evidence>
<comment type="domain">
    <text evidence="12">The helicase domain is involved in the stimulation of RELA transcriptional activity.</text>
</comment>
<dbReference type="AlphaFoldDB" id="A0A0V0SAZ1"/>
<dbReference type="STRING" id="6336.A0A0V0SAZ1"/>
<feature type="short sequence motif" description="Q motif" evidence="11">
    <location>
        <begin position="2"/>
        <end position="30"/>
    </location>
</feature>
<dbReference type="Pfam" id="PF00270">
    <property type="entry name" value="DEAD"/>
    <property type="match status" value="2"/>
</dbReference>
<dbReference type="GO" id="GO:0005524">
    <property type="term" value="F:ATP binding"/>
    <property type="evidence" value="ECO:0007669"/>
    <property type="project" value="UniProtKB-UniRule"/>
</dbReference>
<dbReference type="InterPro" id="IPR001650">
    <property type="entry name" value="Helicase_C-like"/>
</dbReference>
<comment type="function">
    <text evidence="10">Acts as an ATP-dependent RNA helicase, able to unwind both RNA-RNA and RNA-DNA duplexes. Possesses 5' single-stranded RNA overhang nuclease activity.</text>
</comment>
<dbReference type="InterPro" id="IPR001870">
    <property type="entry name" value="B30.2/SPRY"/>
</dbReference>
<evidence type="ECO:0000256" key="9">
    <source>
        <dbReference type="ARBA" id="ARBA00047984"/>
    </source>
</evidence>
<dbReference type="FunFam" id="2.60.120.920:FF:000076">
    <property type="entry name" value="ATP-dependent RNA helicase DDX1"/>
    <property type="match status" value="1"/>
</dbReference>
<dbReference type="SMART" id="SM00490">
    <property type="entry name" value="HELICc"/>
    <property type="match status" value="1"/>
</dbReference>
<dbReference type="PROSITE" id="PS50188">
    <property type="entry name" value="B302_SPRY"/>
    <property type="match status" value="1"/>
</dbReference>
<dbReference type="InterPro" id="IPR043136">
    <property type="entry name" value="B30.2/SPRY_sf"/>
</dbReference>
<dbReference type="GO" id="GO:0004527">
    <property type="term" value="F:exonuclease activity"/>
    <property type="evidence" value="ECO:0007669"/>
    <property type="project" value="UniProtKB-KW"/>
</dbReference>
<keyword evidence="6" id="KW-0269">Exonuclease</keyword>
<dbReference type="InterPro" id="IPR003877">
    <property type="entry name" value="SPRY_dom"/>
</dbReference>
<feature type="domain" description="B30.2/SPRY" evidence="13">
    <location>
        <begin position="69"/>
        <end position="250"/>
    </location>
</feature>
<dbReference type="EC" id="3.6.4.13" evidence="12"/>
<dbReference type="FunFam" id="3.40.50.300:FF:000708">
    <property type="entry name" value="ATP-dependent RNA helicase DDX1"/>
    <property type="match status" value="1"/>
</dbReference>
<evidence type="ECO:0000256" key="2">
    <source>
        <dbReference type="ARBA" id="ARBA00022722"/>
    </source>
</evidence>
<evidence type="ECO:0000256" key="10">
    <source>
        <dbReference type="ARBA" id="ARBA00058016"/>
    </source>
</evidence>
<dbReference type="Proteomes" id="UP000054630">
    <property type="component" value="Unassembled WGS sequence"/>
</dbReference>
<keyword evidence="7 12" id="KW-0067">ATP-binding</keyword>
<dbReference type="EMBL" id="JYDL01000021">
    <property type="protein sequence ID" value="KRX23869.1"/>
    <property type="molecule type" value="Genomic_DNA"/>
</dbReference>
<dbReference type="SMART" id="SM00487">
    <property type="entry name" value="DEXDc"/>
    <property type="match status" value="1"/>
</dbReference>
<dbReference type="InterPro" id="IPR027417">
    <property type="entry name" value="P-loop_NTPase"/>
</dbReference>
<organism evidence="17 18">
    <name type="scientific">Trichinella nelsoni</name>
    <dbReference type="NCBI Taxonomy" id="6336"/>
    <lineage>
        <taxon>Eukaryota</taxon>
        <taxon>Metazoa</taxon>
        <taxon>Ecdysozoa</taxon>
        <taxon>Nematoda</taxon>
        <taxon>Enoplea</taxon>
        <taxon>Dorylaimia</taxon>
        <taxon>Trichinellida</taxon>
        <taxon>Trichinellidae</taxon>
        <taxon>Trichinella</taxon>
    </lineage>
</organism>
<dbReference type="CDD" id="cd12873">
    <property type="entry name" value="SPRY_DDX1"/>
    <property type="match status" value="1"/>
</dbReference>
<dbReference type="InterPro" id="IPR014014">
    <property type="entry name" value="RNA_helicase_DEAD_Q_motif"/>
</dbReference>
<evidence type="ECO:0000259" key="15">
    <source>
        <dbReference type="PROSITE" id="PS51194"/>
    </source>
</evidence>
<keyword evidence="2" id="KW-0540">Nuclease</keyword>
<evidence type="ECO:0000256" key="6">
    <source>
        <dbReference type="ARBA" id="ARBA00022839"/>
    </source>
</evidence>
<evidence type="ECO:0000256" key="12">
    <source>
        <dbReference type="RuleBase" id="RU365068"/>
    </source>
</evidence>
<feature type="domain" description="Helicase C-terminal" evidence="15">
    <location>
        <begin position="495"/>
        <end position="675"/>
    </location>
</feature>
<evidence type="ECO:0000256" key="3">
    <source>
        <dbReference type="ARBA" id="ARBA00022741"/>
    </source>
</evidence>
<keyword evidence="3 12" id="KW-0547">Nucleotide-binding</keyword>